<keyword evidence="2" id="KW-0520">NAD</keyword>
<dbReference type="OrthoDB" id="9787219at2"/>
<dbReference type="PANTHER" id="PTHR43333">
    <property type="entry name" value="2-HACID_DH_C DOMAIN-CONTAINING PROTEIN"/>
    <property type="match status" value="1"/>
</dbReference>
<keyword evidence="1" id="KW-0560">Oxidoreductase</keyword>
<dbReference type="InParanoid" id="A0A3M0CR12"/>
<dbReference type="InterPro" id="IPR036291">
    <property type="entry name" value="NAD(P)-bd_dom_sf"/>
</dbReference>
<evidence type="ECO:0000259" key="3">
    <source>
        <dbReference type="Pfam" id="PF02826"/>
    </source>
</evidence>
<reference evidence="4 5" key="1">
    <citation type="submission" date="2018-10" db="EMBL/GenBank/DDBJ databases">
        <title>Genomic Encyclopedia of Archaeal and Bacterial Type Strains, Phase II (KMG-II): from individual species to whole genera.</title>
        <authorList>
            <person name="Goeker M."/>
        </authorList>
    </citation>
    <scope>NUCLEOTIDE SEQUENCE [LARGE SCALE GENOMIC DNA]</scope>
    <source>
        <strain evidence="4 5">DSM 25217</strain>
    </source>
</reference>
<evidence type="ECO:0000313" key="4">
    <source>
        <dbReference type="EMBL" id="RMB12001.1"/>
    </source>
</evidence>
<dbReference type="Proteomes" id="UP000271227">
    <property type="component" value="Unassembled WGS sequence"/>
</dbReference>
<proteinExistence type="predicted"/>
<dbReference type="AlphaFoldDB" id="A0A3M0CR12"/>
<name>A0A3M0CR12_9PROT</name>
<dbReference type="EMBL" id="REFR01000009">
    <property type="protein sequence ID" value="RMB12001.1"/>
    <property type="molecule type" value="Genomic_DNA"/>
</dbReference>
<feature type="domain" description="D-isomer specific 2-hydroxyacid dehydrogenase NAD-binding" evidence="3">
    <location>
        <begin position="105"/>
        <end position="276"/>
    </location>
</feature>
<dbReference type="SUPFAM" id="SSF51735">
    <property type="entry name" value="NAD(P)-binding Rossmann-fold domains"/>
    <property type="match status" value="1"/>
</dbReference>
<organism evidence="4 5">
    <name type="scientific">Eilatimonas milleporae</name>
    <dbReference type="NCBI Taxonomy" id="911205"/>
    <lineage>
        <taxon>Bacteria</taxon>
        <taxon>Pseudomonadati</taxon>
        <taxon>Pseudomonadota</taxon>
        <taxon>Alphaproteobacteria</taxon>
        <taxon>Kordiimonadales</taxon>
        <taxon>Kordiimonadaceae</taxon>
        <taxon>Eilatimonas</taxon>
    </lineage>
</organism>
<dbReference type="PANTHER" id="PTHR43333:SF1">
    <property type="entry name" value="D-ISOMER SPECIFIC 2-HYDROXYACID DEHYDROGENASE NAD-BINDING DOMAIN-CONTAINING PROTEIN"/>
    <property type="match status" value="1"/>
</dbReference>
<keyword evidence="5" id="KW-1185">Reference proteome</keyword>
<keyword evidence="4" id="KW-0670">Pyruvate</keyword>
<dbReference type="Pfam" id="PF02826">
    <property type="entry name" value="2-Hacid_dh_C"/>
    <property type="match status" value="1"/>
</dbReference>
<accession>A0A3M0CR12</accession>
<evidence type="ECO:0000313" key="5">
    <source>
        <dbReference type="Proteomes" id="UP000271227"/>
    </source>
</evidence>
<sequence length="311" mass="33955">MTRILFYLRDYPDTPWRDALCAEDPGIRFHAYPDWGTADDGPAYALVWEPEPGLIARFPNIRAVFSMGAGVDHLTRDDSLPADLPIIRMGDSGLQEGMREYVTWAVLHHHRQMPQFAAQQRTRKWARLFSRPAASVQVGIMGYGHLGRTVADALAPFGYRLAAWSRTPKDTPGVTHYTGLEDLPSFLSTTDILVALLPETAATHHLLNAERLSLLPTGASVVNAGRGGLIDLDALTAALAGGRLAGATLDVTDPEPLPADHPAWDCPNLTITPHVAAITRPDTAARFITEQIARLERGEPAETGLDRSRGY</sequence>
<dbReference type="FunCoup" id="A0A3M0CR12">
    <property type="interactions" value="129"/>
</dbReference>
<dbReference type="RefSeq" id="WP_121937220.1">
    <property type="nucleotide sequence ID" value="NZ_REFR01000009.1"/>
</dbReference>
<dbReference type="GO" id="GO:0051287">
    <property type="term" value="F:NAD binding"/>
    <property type="evidence" value="ECO:0007669"/>
    <property type="project" value="InterPro"/>
</dbReference>
<dbReference type="InterPro" id="IPR006140">
    <property type="entry name" value="D-isomer_DH_NAD-bd"/>
</dbReference>
<comment type="caution">
    <text evidence="4">The sequence shown here is derived from an EMBL/GenBank/DDBJ whole genome shotgun (WGS) entry which is preliminary data.</text>
</comment>
<protein>
    <submittedName>
        <fullName evidence="4">Glyoxylate/hydroxypyruvate reductase A</fullName>
    </submittedName>
</protein>
<dbReference type="GO" id="GO:0016491">
    <property type="term" value="F:oxidoreductase activity"/>
    <property type="evidence" value="ECO:0007669"/>
    <property type="project" value="UniProtKB-KW"/>
</dbReference>
<evidence type="ECO:0000256" key="1">
    <source>
        <dbReference type="ARBA" id="ARBA00023002"/>
    </source>
</evidence>
<dbReference type="CDD" id="cd12164">
    <property type="entry name" value="GDH_like_2"/>
    <property type="match status" value="1"/>
</dbReference>
<evidence type="ECO:0000256" key="2">
    <source>
        <dbReference type="ARBA" id="ARBA00023027"/>
    </source>
</evidence>
<dbReference type="Gene3D" id="3.40.50.720">
    <property type="entry name" value="NAD(P)-binding Rossmann-like Domain"/>
    <property type="match status" value="2"/>
</dbReference>
<gene>
    <name evidence="4" type="ORF">BXY39_0490</name>
</gene>